<evidence type="ECO:0000313" key="2">
    <source>
        <dbReference type="Proteomes" id="UP000729402"/>
    </source>
</evidence>
<evidence type="ECO:0000313" key="1">
    <source>
        <dbReference type="EMBL" id="KAG8076156.1"/>
    </source>
</evidence>
<keyword evidence="2" id="KW-1185">Reference proteome</keyword>
<name>A0A8J5VX72_ZIZPA</name>
<reference evidence="1" key="1">
    <citation type="journal article" date="2021" name="bioRxiv">
        <title>Whole Genome Assembly and Annotation of Northern Wild Rice, Zizania palustris L., Supports a Whole Genome Duplication in the Zizania Genus.</title>
        <authorList>
            <person name="Haas M."/>
            <person name="Kono T."/>
            <person name="Macchietto M."/>
            <person name="Millas R."/>
            <person name="McGilp L."/>
            <person name="Shao M."/>
            <person name="Duquette J."/>
            <person name="Hirsch C.N."/>
            <person name="Kimball J."/>
        </authorList>
    </citation>
    <scope>NUCLEOTIDE SEQUENCE</scope>
    <source>
        <tissue evidence="1">Fresh leaf tissue</tissue>
    </source>
</reference>
<dbReference type="AlphaFoldDB" id="A0A8J5VX72"/>
<sequence>MHRHAVVEELGAVVHTCSRKEAELGERRKESEDSASLKESTIILVMGNNNQPFLKDPLVTRKYCYPSLKALL</sequence>
<reference evidence="1" key="2">
    <citation type="submission" date="2021-02" db="EMBL/GenBank/DDBJ databases">
        <authorList>
            <person name="Kimball J.A."/>
            <person name="Haas M.W."/>
            <person name="Macchietto M."/>
            <person name="Kono T."/>
            <person name="Duquette J."/>
            <person name="Shao M."/>
        </authorList>
    </citation>
    <scope>NUCLEOTIDE SEQUENCE</scope>
    <source>
        <tissue evidence="1">Fresh leaf tissue</tissue>
    </source>
</reference>
<accession>A0A8J5VX72</accession>
<dbReference type="EMBL" id="JAAALK010000283">
    <property type="protein sequence ID" value="KAG8076156.1"/>
    <property type="molecule type" value="Genomic_DNA"/>
</dbReference>
<gene>
    <name evidence="1" type="ORF">GUJ93_ZPchr0006g43352</name>
</gene>
<proteinExistence type="predicted"/>
<organism evidence="1 2">
    <name type="scientific">Zizania palustris</name>
    <name type="common">Northern wild rice</name>
    <dbReference type="NCBI Taxonomy" id="103762"/>
    <lineage>
        <taxon>Eukaryota</taxon>
        <taxon>Viridiplantae</taxon>
        <taxon>Streptophyta</taxon>
        <taxon>Embryophyta</taxon>
        <taxon>Tracheophyta</taxon>
        <taxon>Spermatophyta</taxon>
        <taxon>Magnoliopsida</taxon>
        <taxon>Liliopsida</taxon>
        <taxon>Poales</taxon>
        <taxon>Poaceae</taxon>
        <taxon>BOP clade</taxon>
        <taxon>Oryzoideae</taxon>
        <taxon>Oryzeae</taxon>
        <taxon>Zizaniinae</taxon>
        <taxon>Zizania</taxon>
    </lineage>
</organism>
<dbReference type="Proteomes" id="UP000729402">
    <property type="component" value="Unassembled WGS sequence"/>
</dbReference>
<comment type="caution">
    <text evidence="1">The sequence shown here is derived from an EMBL/GenBank/DDBJ whole genome shotgun (WGS) entry which is preliminary data.</text>
</comment>
<protein>
    <submittedName>
        <fullName evidence="1">Uncharacterized protein</fullName>
    </submittedName>
</protein>